<evidence type="ECO:0000313" key="1">
    <source>
        <dbReference type="EMBL" id="KAK3740117.1"/>
    </source>
</evidence>
<dbReference type="EMBL" id="JAWDGP010006486">
    <property type="protein sequence ID" value="KAK3740117.1"/>
    <property type="molecule type" value="Genomic_DNA"/>
</dbReference>
<proteinExistence type="predicted"/>
<keyword evidence="2" id="KW-1185">Reference proteome</keyword>
<dbReference type="Proteomes" id="UP001283361">
    <property type="component" value="Unassembled WGS sequence"/>
</dbReference>
<dbReference type="AlphaFoldDB" id="A0AAE0YCK3"/>
<accession>A0AAE0YCK3</accession>
<protein>
    <submittedName>
        <fullName evidence="1">Uncharacterized protein</fullName>
    </submittedName>
</protein>
<reference evidence="1" key="1">
    <citation type="journal article" date="2023" name="G3 (Bethesda)">
        <title>A reference genome for the long-term kleptoplast-retaining sea slug Elysia crispata morphotype clarki.</title>
        <authorList>
            <person name="Eastman K.E."/>
            <person name="Pendleton A.L."/>
            <person name="Shaikh M.A."/>
            <person name="Suttiyut T."/>
            <person name="Ogas R."/>
            <person name="Tomko P."/>
            <person name="Gavelis G."/>
            <person name="Widhalm J.R."/>
            <person name="Wisecaver J.H."/>
        </authorList>
    </citation>
    <scope>NUCLEOTIDE SEQUENCE</scope>
    <source>
        <strain evidence="1">ECLA1</strain>
    </source>
</reference>
<sequence>MTWKLKSGGGGTAFGVGVVAETQSTSDVDDTDFVYWPLRFAQPSLTNQVDEFCYLALPWRYTAVNPTSVHGNESKISQRKIRESSHMCVHENRKATSPLGLLRC</sequence>
<gene>
    <name evidence="1" type="ORF">RRG08_005117</name>
</gene>
<evidence type="ECO:0000313" key="2">
    <source>
        <dbReference type="Proteomes" id="UP001283361"/>
    </source>
</evidence>
<organism evidence="1 2">
    <name type="scientific">Elysia crispata</name>
    <name type="common">lettuce slug</name>
    <dbReference type="NCBI Taxonomy" id="231223"/>
    <lineage>
        <taxon>Eukaryota</taxon>
        <taxon>Metazoa</taxon>
        <taxon>Spiralia</taxon>
        <taxon>Lophotrochozoa</taxon>
        <taxon>Mollusca</taxon>
        <taxon>Gastropoda</taxon>
        <taxon>Heterobranchia</taxon>
        <taxon>Euthyneura</taxon>
        <taxon>Panpulmonata</taxon>
        <taxon>Sacoglossa</taxon>
        <taxon>Placobranchoidea</taxon>
        <taxon>Plakobranchidae</taxon>
        <taxon>Elysia</taxon>
    </lineage>
</organism>
<comment type="caution">
    <text evidence="1">The sequence shown here is derived from an EMBL/GenBank/DDBJ whole genome shotgun (WGS) entry which is preliminary data.</text>
</comment>
<name>A0AAE0YCK3_9GAST</name>